<proteinExistence type="predicted"/>
<dbReference type="Proteomes" id="UP001550628">
    <property type="component" value="Unassembled WGS sequence"/>
</dbReference>
<organism evidence="1 2">
    <name type="scientific">Nocardia rhamnosiphila</name>
    <dbReference type="NCBI Taxonomy" id="426716"/>
    <lineage>
        <taxon>Bacteria</taxon>
        <taxon>Bacillati</taxon>
        <taxon>Actinomycetota</taxon>
        <taxon>Actinomycetes</taxon>
        <taxon>Mycobacteriales</taxon>
        <taxon>Nocardiaceae</taxon>
        <taxon>Nocardia</taxon>
    </lineage>
</organism>
<accession>A0ABV2WMX2</accession>
<evidence type="ECO:0008006" key="3">
    <source>
        <dbReference type="Google" id="ProtNLM"/>
    </source>
</evidence>
<evidence type="ECO:0000313" key="2">
    <source>
        <dbReference type="Proteomes" id="UP001550628"/>
    </source>
</evidence>
<keyword evidence="2" id="KW-1185">Reference proteome</keyword>
<gene>
    <name evidence="1" type="ORF">ABZ510_10220</name>
</gene>
<dbReference type="EMBL" id="JBEYBF010000005">
    <property type="protein sequence ID" value="MEU1952226.1"/>
    <property type="molecule type" value="Genomic_DNA"/>
</dbReference>
<evidence type="ECO:0000313" key="1">
    <source>
        <dbReference type="EMBL" id="MEU1952226.1"/>
    </source>
</evidence>
<protein>
    <recommendedName>
        <fullName evidence="3">DUF5753 domain-containing protein</fullName>
    </recommendedName>
</protein>
<reference evidence="1 2" key="1">
    <citation type="submission" date="2024-06" db="EMBL/GenBank/DDBJ databases">
        <title>The Natural Products Discovery Center: Release of the First 8490 Sequenced Strains for Exploring Actinobacteria Biosynthetic Diversity.</title>
        <authorList>
            <person name="Kalkreuter E."/>
            <person name="Kautsar S.A."/>
            <person name="Yang D."/>
            <person name="Bader C.D."/>
            <person name="Teijaro C.N."/>
            <person name="Fluegel L."/>
            <person name="Davis C.M."/>
            <person name="Simpson J.R."/>
            <person name="Lauterbach L."/>
            <person name="Steele A.D."/>
            <person name="Gui C."/>
            <person name="Meng S."/>
            <person name="Li G."/>
            <person name="Viehrig K."/>
            <person name="Ye F."/>
            <person name="Su P."/>
            <person name="Kiefer A.F."/>
            <person name="Nichols A."/>
            <person name="Cepeda A.J."/>
            <person name="Yan W."/>
            <person name="Fan B."/>
            <person name="Jiang Y."/>
            <person name="Adhikari A."/>
            <person name="Zheng C.-J."/>
            <person name="Schuster L."/>
            <person name="Cowan T.M."/>
            <person name="Smanski M.J."/>
            <person name="Chevrette M.G."/>
            <person name="De Carvalho L.P.S."/>
            <person name="Shen B."/>
        </authorList>
    </citation>
    <scope>NUCLEOTIDE SEQUENCE [LARGE SCALE GENOMIC DNA]</scope>
    <source>
        <strain evidence="1 2">NPDC019708</strain>
    </source>
</reference>
<dbReference type="RefSeq" id="WP_356956865.1">
    <property type="nucleotide sequence ID" value="NZ_JBEYBD010000007.1"/>
</dbReference>
<name>A0ABV2WMX2_9NOCA</name>
<sequence length="81" mass="9264">MLYRQHGRLELRIGESTIDLDGPVIVELATVAYRTTRFTLVQGGHRLGELTYRSLPEELDFGAYLRDVLADPQRRAQVFTT</sequence>
<comment type="caution">
    <text evidence="1">The sequence shown here is derived from an EMBL/GenBank/DDBJ whole genome shotgun (WGS) entry which is preliminary data.</text>
</comment>